<feature type="transmembrane region" description="Helical" evidence="2">
    <location>
        <begin position="50"/>
        <end position="69"/>
    </location>
</feature>
<feature type="domain" description="SHOCT" evidence="3">
    <location>
        <begin position="96"/>
        <end position="122"/>
    </location>
</feature>
<dbReference type="InterPro" id="IPR018649">
    <property type="entry name" value="SHOCT"/>
</dbReference>
<feature type="region of interest" description="Disordered" evidence="1">
    <location>
        <begin position="79"/>
        <end position="98"/>
    </location>
</feature>
<sequence length="139" mass="15078">MYGLSHRYMPDSPDSQASTAIVASLIGFPSMVVGIVGLDPTNGSVTTGWGFLFSLIGVVTLVIAGYLALNVVRQSNAASAADHRDEAGLDETTAPPIETLRRRYAEGELNDNEFQRRLDRLLETAELAEAPTDRERVLE</sequence>
<evidence type="ECO:0000313" key="5">
    <source>
        <dbReference type="Proteomes" id="UP000182573"/>
    </source>
</evidence>
<keyword evidence="2" id="KW-1133">Transmembrane helix</keyword>
<organism evidence="4 5">
    <name type="scientific">Haloarcula vallismortis</name>
    <name type="common">Halobacterium vallismortis</name>
    <dbReference type="NCBI Taxonomy" id="28442"/>
    <lineage>
        <taxon>Archaea</taxon>
        <taxon>Methanobacteriati</taxon>
        <taxon>Methanobacteriota</taxon>
        <taxon>Stenosarchaea group</taxon>
        <taxon>Halobacteria</taxon>
        <taxon>Halobacteriales</taxon>
        <taxon>Haloarculaceae</taxon>
        <taxon>Haloarcula</taxon>
    </lineage>
</organism>
<evidence type="ECO:0000313" key="4">
    <source>
        <dbReference type="EMBL" id="SDW13585.1"/>
    </source>
</evidence>
<dbReference type="Pfam" id="PF09851">
    <property type="entry name" value="SHOCT"/>
    <property type="match status" value="1"/>
</dbReference>
<dbReference type="STRING" id="28442.SAMN05443574_101471"/>
<dbReference type="EMBL" id="FNOF01000001">
    <property type="protein sequence ID" value="SDW13585.1"/>
    <property type="molecule type" value="Genomic_DNA"/>
</dbReference>
<keyword evidence="2" id="KW-0472">Membrane</keyword>
<name>A0A1H2R2L4_HALVA</name>
<keyword evidence="2" id="KW-0812">Transmembrane</keyword>
<evidence type="ECO:0000256" key="2">
    <source>
        <dbReference type="SAM" id="Phobius"/>
    </source>
</evidence>
<protein>
    <submittedName>
        <fullName evidence="4">Short C-terminal domain-containing protein</fullName>
    </submittedName>
</protein>
<dbReference type="Proteomes" id="UP000182573">
    <property type="component" value="Unassembled WGS sequence"/>
</dbReference>
<evidence type="ECO:0000259" key="3">
    <source>
        <dbReference type="Pfam" id="PF09851"/>
    </source>
</evidence>
<accession>A0A1H2R2L4</accession>
<evidence type="ECO:0000256" key="1">
    <source>
        <dbReference type="SAM" id="MobiDB-lite"/>
    </source>
</evidence>
<reference evidence="4 5" key="1">
    <citation type="submission" date="2016-10" db="EMBL/GenBank/DDBJ databases">
        <authorList>
            <person name="de Groot N.N."/>
        </authorList>
    </citation>
    <scope>NUCLEOTIDE SEQUENCE [LARGE SCALE GENOMIC DNA]</scope>
    <source>
        <strain evidence="4 5">DSM 3756</strain>
    </source>
</reference>
<feature type="transmembrane region" description="Helical" evidence="2">
    <location>
        <begin position="20"/>
        <end position="38"/>
    </location>
</feature>
<gene>
    <name evidence="4" type="ORF">SAMN05443574_101471</name>
</gene>
<proteinExistence type="predicted"/>
<dbReference type="AlphaFoldDB" id="A0A1H2R2L4"/>